<dbReference type="SMART" id="SM00823">
    <property type="entry name" value="PKS_PP"/>
    <property type="match status" value="3"/>
</dbReference>
<dbReference type="Pfam" id="PF00975">
    <property type="entry name" value="Thioesterase"/>
    <property type="match status" value="1"/>
</dbReference>
<evidence type="ECO:0000256" key="3">
    <source>
        <dbReference type="ARBA" id="ARBA00022598"/>
    </source>
</evidence>
<proteinExistence type="predicted"/>
<evidence type="ECO:0000256" key="2">
    <source>
        <dbReference type="ARBA" id="ARBA00022553"/>
    </source>
</evidence>
<dbReference type="Pfam" id="PF00501">
    <property type="entry name" value="AMP-binding"/>
    <property type="match status" value="2"/>
</dbReference>
<dbReference type="SUPFAM" id="SSF52777">
    <property type="entry name" value="CoA-dependent acyltransferases"/>
    <property type="match status" value="4"/>
</dbReference>
<dbReference type="GO" id="GO:0043041">
    <property type="term" value="P:amino acid activation for nonribosomal peptide biosynthetic process"/>
    <property type="evidence" value="ECO:0007669"/>
    <property type="project" value="TreeGrafter"/>
</dbReference>
<dbReference type="GO" id="GO:0016874">
    <property type="term" value="F:ligase activity"/>
    <property type="evidence" value="ECO:0007669"/>
    <property type="project" value="UniProtKB-KW"/>
</dbReference>
<dbReference type="EMBL" id="JAUEDM010000007">
    <property type="protein sequence ID" value="KAK3314236.1"/>
    <property type="molecule type" value="Genomic_DNA"/>
</dbReference>
<dbReference type="Gene3D" id="3.40.50.980">
    <property type="match status" value="2"/>
</dbReference>
<dbReference type="CDD" id="cd19531">
    <property type="entry name" value="LCL_NRPS-like"/>
    <property type="match status" value="2"/>
</dbReference>
<protein>
    <recommendedName>
        <fullName evidence="6">Carrier domain-containing protein</fullName>
    </recommendedName>
</protein>
<accession>A0AAE0M020</accession>
<dbReference type="SUPFAM" id="SSF56801">
    <property type="entry name" value="Acetyl-CoA synthetase-like"/>
    <property type="match status" value="2"/>
</dbReference>
<dbReference type="PROSITE" id="PS00455">
    <property type="entry name" value="AMP_BINDING"/>
    <property type="match status" value="2"/>
</dbReference>
<dbReference type="Pfam" id="PF13193">
    <property type="entry name" value="AMP-binding_C"/>
    <property type="match status" value="1"/>
</dbReference>
<dbReference type="FunFam" id="3.30.300.30:FF:000084">
    <property type="entry name" value="Enniatin synthase"/>
    <property type="match status" value="1"/>
</dbReference>
<dbReference type="Gene3D" id="3.40.50.1820">
    <property type="entry name" value="alpha/beta hydrolase"/>
    <property type="match status" value="1"/>
</dbReference>
<dbReference type="InterPro" id="IPR023213">
    <property type="entry name" value="CAT-like_dom_sf"/>
</dbReference>
<dbReference type="InterPro" id="IPR029063">
    <property type="entry name" value="SAM-dependent_MTases_sf"/>
</dbReference>
<gene>
    <name evidence="7" type="ORF">B0H66DRAFT_630727</name>
</gene>
<feature type="compositionally biased region" description="Basic and acidic residues" evidence="5">
    <location>
        <begin position="2836"/>
        <end position="2853"/>
    </location>
</feature>
<evidence type="ECO:0000256" key="5">
    <source>
        <dbReference type="SAM" id="MobiDB-lite"/>
    </source>
</evidence>
<feature type="region of interest" description="Disordered" evidence="5">
    <location>
        <begin position="2825"/>
        <end position="2854"/>
    </location>
</feature>
<dbReference type="InterPro" id="IPR001031">
    <property type="entry name" value="Thioesterase"/>
</dbReference>
<evidence type="ECO:0000256" key="1">
    <source>
        <dbReference type="ARBA" id="ARBA00022450"/>
    </source>
</evidence>
<dbReference type="Gene3D" id="2.30.38.10">
    <property type="entry name" value="Luciferase, Domain 3"/>
    <property type="match status" value="1"/>
</dbReference>
<dbReference type="PANTHER" id="PTHR45527">
    <property type="entry name" value="NONRIBOSOMAL PEPTIDE SYNTHETASE"/>
    <property type="match status" value="1"/>
</dbReference>
<organism evidence="7 8">
    <name type="scientific">Apodospora peruviana</name>
    <dbReference type="NCBI Taxonomy" id="516989"/>
    <lineage>
        <taxon>Eukaryota</taxon>
        <taxon>Fungi</taxon>
        <taxon>Dikarya</taxon>
        <taxon>Ascomycota</taxon>
        <taxon>Pezizomycotina</taxon>
        <taxon>Sordariomycetes</taxon>
        <taxon>Sordariomycetidae</taxon>
        <taxon>Sordariales</taxon>
        <taxon>Lasiosphaeriaceae</taxon>
        <taxon>Apodospora</taxon>
    </lineage>
</organism>
<dbReference type="InterPro" id="IPR045851">
    <property type="entry name" value="AMP-bd_C_sf"/>
</dbReference>
<reference evidence="7" key="1">
    <citation type="journal article" date="2023" name="Mol. Phylogenet. Evol.">
        <title>Genome-scale phylogeny and comparative genomics of the fungal order Sordariales.</title>
        <authorList>
            <person name="Hensen N."/>
            <person name="Bonometti L."/>
            <person name="Westerberg I."/>
            <person name="Brannstrom I.O."/>
            <person name="Guillou S."/>
            <person name="Cros-Aarteil S."/>
            <person name="Calhoun S."/>
            <person name="Haridas S."/>
            <person name="Kuo A."/>
            <person name="Mondo S."/>
            <person name="Pangilinan J."/>
            <person name="Riley R."/>
            <person name="LaButti K."/>
            <person name="Andreopoulos B."/>
            <person name="Lipzen A."/>
            <person name="Chen C."/>
            <person name="Yan M."/>
            <person name="Daum C."/>
            <person name="Ng V."/>
            <person name="Clum A."/>
            <person name="Steindorff A."/>
            <person name="Ohm R.A."/>
            <person name="Martin F."/>
            <person name="Silar P."/>
            <person name="Natvig D.O."/>
            <person name="Lalanne C."/>
            <person name="Gautier V."/>
            <person name="Ament-Velasquez S.L."/>
            <person name="Kruys A."/>
            <person name="Hutchinson M.I."/>
            <person name="Powell A.J."/>
            <person name="Barry K."/>
            <person name="Miller A.N."/>
            <person name="Grigoriev I.V."/>
            <person name="Debuchy R."/>
            <person name="Gladieux P."/>
            <person name="Hiltunen Thoren M."/>
            <person name="Johannesson H."/>
        </authorList>
    </citation>
    <scope>NUCLEOTIDE SEQUENCE</scope>
    <source>
        <strain evidence="7">CBS 118394</strain>
    </source>
</reference>
<dbReference type="InterPro" id="IPR009081">
    <property type="entry name" value="PP-bd_ACP"/>
</dbReference>
<feature type="domain" description="Carrier" evidence="6">
    <location>
        <begin position="22"/>
        <end position="96"/>
    </location>
</feature>
<dbReference type="NCBIfam" id="TIGR01733">
    <property type="entry name" value="AA-adenyl-dom"/>
    <property type="match status" value="2"/>
</dbReference>
<dbReference type="GO" id="GO:0044550">
    <property type="term" value="P:secondary metabolite biosynthetic process"/>
    <property type="evidence" value="ECO:0007669"/>
    <property type="project" value="TreeGrafter"/>
</dbReference>
<dbReference type="Proteomes" id="UP001283341">
    <property type="component" value="Unassembled WGS sequence"/>
</dbReference>
<dbReference type="CDD" id="cd05930">
    <property type="entry name" value="A_NRPS"/>
    <property type="match status" value="2"/>
</dbReference>
<dbReference type="InterPro" id="IPR025110">
    <property type="entry name" value="AMP-bd_C"/>
</dbReference>
<dbReference type="SUPFAM" id="SSF53335">
    <property type="entry name" value="S-adenosyl-L-methionine-dependent methyltransferases"/>
    <property type="match status" value="1"/>
</dbReference>
<dbReference type="PROSITE" id="PS50075">
    <property type="entry name" value="CARRIER"/>
    <property type="match status" value="3"/>
</dbReference>
<dbReference type="Gene3D" id="3.40.50.150">
    <property type="entry name" value="Vaccinia Virus protein VP39"/>
    <property type="match status" value="1"/>
</dbReference>
<dbReference type="SUPFAM" id="SSF47336">
    <property type="entry name" value="ACP-like"/>
    <property type="match status" value="3"/>
</dbReference>
<dbReference type="FunFam" id="3.30.300.30:FF:000015">
    <property type="entry name" value="Nonribosomal peptide synthase SidD"/>
    <property type="match status" value="1"/>
</dbReference>
<dbReference type="InterPro" id="IPR010071">
    <property type="entry name" value="AA_adenyl_dom"/>
</dbReference>
<dbReference type="InterPro" id="IPR020845">
    <property type="entry name" value="AMP-binding_CS"/>
</dbReference>
<keyword evidence="2" id="KW-0597">Phosphoprotein</keyword>
<dbReference type="InterPro" id="IPR042099">
    <property type="entry name" value="ANL_N_sf"/>
</dbReference>
<dbReference type="Gene3D" id="3.30.559.10">
    <property type="entry name" value="Chloramphenicol acetyltransferase-like domain"/>
    <property type="match status" value="2"/>
</dbReference>
<comment type="caution">
    <text evidence="7">The sequence shown here is derived from an EMBL/GenBank/DDBJ whole genome shotgun (WGS) entry which is preliminary data.</text>
</comment>
<dbReference type="Gene3D" id="3.40.50.12780">
    <property type="entry name" value="N-terminal domain of ligase-like"/>
    <property type="match status" value="1"/>
</dbReference>
<dbReference type="Pfam" id="PF00668">
    <property type="entry name" value="Condensation"/>
    <property type="match status" value="2"/>
</dbReference>
<evidence type="ECO:0000313" key="8">
    <source>
        <dbReference type="Proteomes" id="UP001283341"/>
    </source>
</evidence>
<dbReference type="InterPro" id="IPR001242">
    <property type="entry name" value="Condensation_dom"/>
</dbReference>
<evidence type="ECO:0000259" key="6">
    <source>
        <dbReference type="PROSITE" id="PS50075"/>
    </source>
</evidence>
<dbReference type="SUPFAM" id="SSF53474">
    <property type="entry name" value="alpha/beta-Hydrolases"/>
    <property type="match status" value="1"/>
</dbReference>
<keyword evidence="3" id="KW-0436">Ligase</keyword>
<keyword evidence="1" id="KW-0596">Phosphopantetheine</keyword>
<feature type="domain" description="Carrier" evidence="6">
    <location>
        <begin position="2581"/>
        <end position="2655"/>
    </location>
</feature>
<dbReference type="CDD" id="cd02440">
    <property type="entry name" value="AdoMet_MTases"/>
    <property type="match status" value="1"/>
</dbReference>
<feature type="domain" description="Carrier" evidence="6">
    <location>
        <begin position="1110"/>
        <end position="1184"/>
    </location>
</feature>
<dbReference type="InterPro" id="IPR029058">
    <property type="entry name" value="AB_hydrolase_fold"/>
</dbReference>
<dbReference type="Gene3D" id="3.30.559.30">
    <property type="entry name" value="Nonribosomal peptide synthetase, condensation domain"/>
    <property type="match status" value="2"/>
</dbReference>
<dbReference type="Gene3D" id="3.30.300.30">
    <property type="match status" value="3"/>
</dbReference>
<reference evidence="7" key="2">
    <citation type="submission" date="2023-06" db="EMBL/GenBank/DDBJ databases">
        <authorList>
            <consortium name="Lawrence Berkeley National Laboratory"/>
            <person name="Haridas S."/>
            <person name="Hensen N."/>
            <person name="Bonometti L."/>
            <person name="Westerberg I."/>
            <person name="Brannstrom I.O."/>
            <person name="Guillou S."/>
            <person name="Cros-Aarteil S."/>
            <person name="Calhoun S."/>
            <person name="Kuo A."/>
            <person name="Mondo S."/>
            <person name="Pangilinan J."/>
            <person name="Riley R."/>
            <person name="Labutti K."/>
            <person name="Andreopoulos B."/>
            <person name="Lipzen A."/>
            <person name="Chen C."/>
            <person name="Yanf M."/>
            <person name="Daum C."/>
            <person name="Ng V."/>
            <person name="Clum A."/>
            <person name="Steindorff A."/>
            <person name="Ohm R."/>
            <person name="Martin F."/>
            <person name="Silar P."/>
            <person name="Natvig D."/>
            <person name="Lalanne C."/>
            <person name="Gautier V."/>
            <person name="Ament-Velasquez S.L."/>
            <person name="Kruys A."/>
            <person name="Hutchinson M.I."/>
            <person name="Powell A.J."/>
            <person name="Barry K."/>
            <person name="Miller A.N."/>
            <person name="Grigoriev I.V."/>
            <person name="Debuchy R."/>
            <person name="Gladieux P."/>
            <person name="Thoren M.H."/>
            <person name="Johannesson H."/>
        </authorList>
    </citation>
    <scope>NUCLEOTIDE SEQUENCE</scope>
    <source>
        <strain evidence="7">CBS 118394</strain>
    </source>
</reference>
<dbReference type="InterPro" id="IPR000873">
    <property type="entry name" value="AMP-dep_synth/lig_dom"/>
</dbReference>
<keyword evidence="4" id="KW-0677">Repeat</keyword>
<dbReference type="Pfam" id="PF00550">
    <property type="entry name" value="PP-binding"/>
    <property type="match status" value="3"/>
</dbReference>
<dbReference type="InterPro" id="IPR036736">
    <property type="entry name" value="ACP-like_sf"/>
</dbReference>
<dbReference type="GO" id="GO:0031177">
    <property type="term" value="F:phosphopantetheine binding"/>
    <property type="evidence" value="ECO:0007669"/>
    <property type="project" value="InterPro"/>
</dbReference>
<keyword evidence="8" id="KW-1185">Reference proteome</keyword>
<evidence type="ECO:0000313" key="7">
    <source>
        <dbReference type="EMBL" id="KAK3314236.1"/>
    </source>
</evidence>
<dbReference type="InterPro" id="IPR020806">
    <property type="entry name" value="PKS_PP-bd"/>
</dbReference>
<dbReference type="GO" id="GO:0005737">
    <property type="term" value="C:cytoplasm"/>
    <property type="evidence" value="ECO:0007669"/>
    <property type="project" value="TreeGrafter"/>
</dbReference>
<evidence type="ECO:0000256" key="4">
    <source>
        <dbReference type="ARBA" id="ARBA00022737"/>
    </source>
</evidence>
<dbReference type="PANTHER" id="PTHR45527:SF1">
    <property type="entry name" value="FATTY ACID SYNTHASE"/>
    <property type="match status" value="1"/>
</dbReference>
<name>A0AAE0M020_9PEZI</name>
<dbReference type="Gene3D" id="1.10.1200.10">
    <property type="entry name" value="ACP-like"/>
    <property type="match status" value="3"/>
</dbReference>
<dbReference type="Pfam" id="PF13489">
    <property type="entry name" value="Methyltransf_23"/>
    <property type="match status" value="1"/>
</dbReference>
<sequence length="3108" mass="340657">MTIFTSGTITALCGREQKQPEQAAEQQGGVVCEEFAAVFGVEVGITDNFFNQNGDSLMATEVAACLSRRLNTSVSVKDIFNQPVVVDLAAAIHRGSTPHSPTAGTTYSSPVEQSFALSRLWFLDQLNVGSTWYNMPLATRMRGPLQVDALAAALLALEQRHETLRTTFEERDGVGMQVIHPSGTKDLRVVDVSAEQDGDYRGLLKQEQTAPFDLASEPGWRVSLLRLGEDDHVLSIVMHHIISDGWSVNILRQELGQFYAAALRGRDPLSLVSPLPIQYRDFSIWQKQPEQAVEHQRQLEYWKMQLADSSPAELLSDRPRPSILSGRAGVIELAVEGLVYERLEAFCRSNQTTSFIVLLAAFRAAHYRLTGAEDATIGTPIANRNRPELENMIGFFVNTQCMRIAVGDDDTFEGLVRQVRFTTTAAFANQDVPFERIVSALMPGSRDTSRNPLVQLAFMLHPQRDLGKIQLEDLSGEAVPGAVTTRFDAEFHLFQMAGSLGGTVLYSTDLFEPKTIHSVVAVFQEVLRRGLERPQMPISALPLTDGLAELRSIGLLDIERTDYPRESSVVDVFRKQVAATPHATAVTDSSSRLTYAQLDGKSDKLAAWLRRRGMTAETLVGVLAPRSCQTVVAFFGILKANLAYVPLDVNLPGARIGMILSAVAGHKLVLLGHDVAAPDISLADVELVQIGDTLRHYGPDDPTAAAAAAAAAVDRPSATNLAYVMFTSGSTGRPKGVMVEHRGIVRLVTKTNLSATQAAVPVAHITNIGFDVSTWEIYAPLLNGGTVVCIDYITVLDPTALAHTFSREMIRTAFFTPAFLKQCLVESTTAIGELESLFVGGDRLDPRDAVAACEIARCDVINAYGPTENTTYSTLYRVQAEESCINGVPIGRAVSNSGAYIMDRRQQLVPLGVMGELVVTGDGLARGYTDPALDRDRFVQVQINGESVRAYRTGDRARYRPKDGQIEFFGRIDQQIKIRGHRIEPAEVEHAILKHEAVRDAAVVVRVQEGQEPEMVGFVAVRADGSAEQDRLRDEAAKRLGRREEQFAARAESEIRGRLRTLLPSYMVPGRIMVLDQMPLNANGKVDRKELARMAQIAPKSKIVLSVRVAPRNEVEAVLCEEFAAVFGVEIGITDNFFDQGGHSLMATKLAARLSRRLDICISVKDIFDQPVLGDFAAILRRNSTPHIPISGTAYSGPVEQSFAQGRLWFLDQFNVGSTWYIMPLATRMRGPLQVDALAAALLALEQRHETLRTTFEEKDGVGMQIIHPSGTKDLRVVDVSAEQDGDYRGLLKQEQTAPFDLASEPGWRVSLLRLGEDDHVLSIVMHHIISDGWSVDILRQELGQFYAAALRGRDPLSLVSPLPIQYRDFSIWQKQPEQAVEHQRQLEYWKTQLADSSPAELLSDRPRPSILSGRAGVVELAVEGSLYERLQAFCRTNQVTPFTVLLAAFRAAHYRLTGAEDATIGTPIANRNRPELENMIGFFVNTQCMRIAVGDDDTLEGLVRQVRFTATTAFANQDVPFERIVSALVTGSRDTSRNPLVQLVFALHSQRDFGKIQLEGLSGEHISEAVTTRFDVEFHLFQMAGSLDGTVLYSTDLFEPKTIHGVVAVFQEVLRRGLERPQMPISALPLTDGLAELRSIGLLDIERTDYPHESSVVDVFREQVAATPHATAVTDSSSRLTYAQLDGKSDKLATWLCRRGMAAETLVGVLAPRSCQTVVAFLGILKANLAYIPLDVNLPGARIGTVLSAVAGHKLVLLGHDVAAPAAAVNRPSATNLAYVMFTSGSTGRPKGVMVEHRGIVRLVTKTNIISATQAAVPVAHIANPAFDMATWEIYTALLNGGTVVCIDYMTVLDPTALAHTFSKEMVQVAVFTPAFLKQYVYEIPYVFSQLDLLLTGGDNIRPQDALEAAQLVRHAFYNAYGPTENTGISTIYRIQASESFVNGVPIGRTFSNSGAYIMDRRQQLVPLGVMGELVVTGDGLARGYTDPALDRDRFVQVQINGESVRAYRTGDRARYRPKDGQIEFFGRMDQQIKIRGHRIEPAEVEHAMLGHEAVRDAAVVVRAQDGQEPEMVGFVAVRADGSAEQDEASNQVEGWANHFETAMYADINTIRSSAVGSDFVGWTSMYDGSAIDRAEMQEWLDDTMQTLLDGQAPGCVLEIGTGTGMILFNLGRAAGLESYVGLEPSRSAASFVADSVKSVPALAGRVEVHVGTATDAGQLDGLGPDLVVLNSVVQYFPTPEYLIEVVDALARMPGVKRLFFGDIRSHAINRDFLAARALHSLGGSATKAGIRRKMAEMEDREEELLVDPAFFTSLASQLPNRVKHIEILPKRMRSTNELSSYRYAAVVHIGGSEEQGRPVHAVDADAWIDFAASRMDHHDLLSLLQRSPNAAAIAVGNIPYSKTIVERHIIESLDDDDDKDKAQDSPDGPAWVSAVRSGAERRASLSAADLAQLAEEAGFRVEISWARQRSQNGALDAVFHHYPPAAEGARVLFQFPTDDEGAPLASLTNRPLRRLQSRRVEGQIYERLQAQLPSYMVPQRIMVLDRMPLNANGKVDRKGLARMAQTIPKSEIVSSVRVAPRNEVEAVVCAEFAAVLGVEVGITDNFFDQGGHSLMATKLAARLSRRLDTCISVKDIFDQPILGDLAAILRRNSTGHIPISGTAYSGLVEQSFAQGQLLFLDRMWNTNPDLIGEPDPGTLEAARTPLILIHDGGGTTFSYYCLHQGLGRPVYGLSNPHFHTGDHWAGGLPEMARHYVGLLRATIGTGNIILGGWSLGGMVALEMAHSLAGDRRLRVVGIVMIDSACPLVWRALQHPLAADIPRNETSKKAVNHSGGRDISHDHQSDSDRDRGSAALDAAVPLDDIAAHVFSETTKQEIKDRIIRCFAETSAMVSNWTLPRWGDDDNKSPLSPGGDRAAAACSLPPPAILLRSQESFPVEAQGTAYVNLAREDPRLGWDLHWPGLVCQVVDIPGHHFNLFAEQNIPEIKKALSLFFDWIVYHHGPATPISDMAGEMWLILIQLAGKLKRADEAVRKIMTKENREMVEEFIEAGGRLTENLREILEACEALMLRSCAKARKNSQLGKNAGVKFVEALLVISASWRRRSV</sequence>